<dbReference type="SUPFAM" id="SSF81301">
    <property type="entry name" value="Nucleotidyltransferase"/>
    <property type="match status" value="1"/>
</dbReference>
<keyword evidence="15 18" id="KW-0539">Nucleus</keyword>
<comment type="caution">
    <text evidence="21">The sequence shown here is derived from an EMBL/GenBank/DDBJ whole genome shotgun (WGS) entry which is preliminary data.</text>
</comment>
<dbReference type="PROSITE" id="PS50172">
    <property type="entry name" value="BRCT"/>
    <property type="match status" value="1"/>
</dbReference>
<comment type="catalytic activity">
    <reaction evidence="16 18">
        <text>DNA(n) + a 2'-deoxyribonucleoside 5'-triphosphate = DNA(n+1) + diphosphate</text>
        <dbReference type="Rhea" id="RHEA:22508"/>
        <dbReference type="Rhea" id="RHEA-COMP:17339"/>
        <dbReference type="Rhea" id="RHEA-COMP:17340"/>
        <dbReference type="ChEBI" id="CHEBI:33019"/>
        <dbReference type="ChEBI" id="CHEBI:61560"/>
        <dbReference type="ChEBI" id="CHEBI:173112"/>
        <dbReference type="EC" id="2.7.7.7"/>
    </reaction>
</comment>
<keyword evidence="14" id="KW-0456">Lyase</keyword>
<dbReference type="Proteomes" id="UP000532545">
    <property type="component" value="Unassembled WGS sequence"/>
</dbReference>
<dbReference type="Pfam" id="PF14716">
    <property type="entry name" value="HHH_8"/>
    <property type="match status" value="1"/>
</dbReference>
<keyword evidence="13" id="KW-0464">Manganese</keyword>
<dbReference type="InterPro" id="IPR019843">
    <property type="entry name" value="DNA_pol-X_BS"/>
</dbReference>
<keyword evidence="12 18" id="KW-0234">DNA repair</keyword>
<dbReference type="GO" id="GO:0006260">
    <property type="term" value="P:DNA replication"/>
    <property type="evidence" value="ECO:0007669"/>
    <property type="project" value="UniProtKB-KW"/>
</dbReference>
<dbReference type="AlphaFoldDB" id="A0A7L1MG18"/>
<comment type="subcellular location">
    <subcellularLocation>
        <location evidence="2 18">Nucleus</location>
    </subcellularLocation>
</comment>
<dbReference type="InterPro" id="IPR036420">
    <property type="entry name" value="BRCT_dom_sf"/>
</dbReference>
<dbReference type="InterPro" id="IPR010996">
    <property type="entry name" value="HHH_MUS81"/>
</dbReference>
<keyword evidence="6 18" id="KW-0548">Nucleotidyltransferase</keyword>
<dbReference type="SMART" id="SM00483">
    <property type="entry name" value="POLXc"/>
    <property type="match status" value="1"/>
</dbReference>
<gene>
    <name evidence="21" type="primary">Poll</name>
    <name evidence="21" type="ORF">BOMGAR_R13291</name>
</gene>
<dbReference type="GO" id="GO:0046872">
    <property type="term" value="F:metal ion binding"/>
    <property type="evidence" value="ECO:0007669"/>
    <property type="project" value="UniProtKB-UniRule"/>
</dbReference>
<feature type="non-terminal residue" evidence="21">
    <location>
        <position position="464"/>
    </location>
</feature>
<evidence type="ECO:0000256" key="16">
    <source>
        <dbReference type="ARBA" id="ARBA00049244"/>
    </source>
</evidence>
<evidence type="ECO:0000256" key="19">
    <source>
        <dbReference type="SAM" id="MobiDB-lite"/>
    </source>
</evidence>
<feature type="region of interest" description="Disordered" evidence="19">
    <location>
        <begin position="1"/>
        <end position="29"/>
    </location>
</feature>
<dbReference type="PANTHER" id="PTHR11276:SF28">
    <property type="entry name" value="DNA POLYMERASE LAMBDA"/>
    <property type="match status" value="1"/>
</dbReference>
<evidence type="ECO:0000256" key="14">
    <source>
        <dbReference type="ARBA" id="ARBA00023239"/>
    </source>
</evidence>
<feature type="domain" description="BRCT" evidence="20">
    <location>
        <begin position="63"/>
        <end position="132"/>
    </location>
</feature>
<evidence type="ECO:0000256" key="5">
    <source>
        <dbReference type="ARBA" id="ARBA00022679"/>
    </source>
</evidence>
<evidence type="ECO:0000313" key="21">
    <source>
        <dbReference type="EMBL" id="NXN85347.1"/>
    </source>
</evidence>
<dbReference type="GO" id="GO:0006303">
    <property type="term" value="P:double-strand break repair via nonhomologous end joining"/>
    <property type="evidence" value="ECO:0007669"/>
    <property type="project" value="TreeGrafter"/>
</dbReference>
<dbReference type="Gene3D" id="1.10.150.110">
    <property type="entry name" value="DNA polymerase beta, N-terminal domain-like"/>
    <property type="match status" value="1"/>
</dbReference>
<proteinExistence type="inferred from homology"/>
<keyword evidence="11" id="KW-0238">DNA-binding</keyword>
<evidence type="ECO:0000256" key="10">
    <source>
        <dbReference type="ARBA" id="ARBA00022932"/>
    </source>
</evidence>
<dbReference type="SUPFAM" id="SSF47802">
    <property type="entry name" value="DNA polymerase beta, N-terminal domain-like"/>
    <property type="match status" value="1"/>
</dbReference>
<dbReference type="GO" id="GO:0005634">
    <property type="term" value="C:nucleus"/>
    <property type="evidence" value="ECO:0007669"/>
    <property type="project" value="UniProtKB-SubCell"/>
</dbReference>
<dbReference type="PRINTS" id="PR00869">
    <property type="entry name" value="DNAPOLX"/>
</dbReference>
<keyword evidence="4" id="KW-0237">DNA synthesis</keyword>
<evidence type="ECO:0000256" key="3">
    <source>
        <dbReference type="ARBA" id="ARBA00008323"/>
    </source>
</evidence>
<dbReference type="Pfam" id="PF00533">
    <property type="entry name" value="BRCT"/>
    <property type="match status" value="1"/>
</dbReference>
<comment type="function">
    <text evidence="18">DNA polymerase that functions in several pathways of DNA repair. Involved in base excision repair (BER) responsible for repair of lesions that give rise to abasic (AP) sites in DNA. Also contributes to DNA double-strand break repair by non-homologous end joining and homologous recombination. Has both template-dependent and template-independent (terminal transferase) DNA polymerase activities. Has also a 5'-deoxyribose-5-phosphate lyase (dRP lyase) activity.</text>
</comment>
<dbReference type="InterPro" id="IPR001357">
    <property type="entry name" value="BRCT_dom"/>
</dbReference>
<keyword evidence="22" id="KW-1185">Reference proteome</keyword>
<evidence type="ECO:0000256" key="1">
    <source>
        <dbReference type="ARBA" id="ARBA00001936"/>
    </source>
</evidence>
<dbReference type="InterPro" id="IPR028207">
    <property type="entry name" value="DNA_pol_B_palm_palm"/>
</dbReference>
<feature type="compositionally biased region" description="Basic and acidic residues" evidence="19">
    <location>
        <begin position="16"/>
        <end position="29"/>
    </location>
</feature>
<dbReference type="InterPro" id="IPR022312">
    <property type="entry name" value="DNA_pol_X"/>
</dbReference>
<evidence type="ECO:0000256" key="18">
    <source>
        <dbReference type="RuleBase" id="RU366014"/>
    </source>
</evidence>
<evidence type="ECO:0000313" key="22">
    <source>
        <dbReference type="Proteomes" id="UP000532545"/>
    </source>
</evidence>
<dbReference type="InterPro" id="IPR018944">
    <property type="entry name" value="DNA_pol_lambd_fingers_domain"/>
</dbReference>
<dbReference type="SUPFAM" id="SSF52113">
    <property type="entry name" value="BRCT domain"/>
    <property type="match status" value="1"/>
</dbReference>
<dbReference type="InterPro" id="IPR002054">
    <property type="entry name" value="DNA-dir_DNA_pol_X"/>
</dbReference>
<evidence type="ECO:0000256" key="9">
    <source>
        <dbReference type="ARBA" id="ARBA00022763"/>
    </source>
</evidence>
<dbReference type="GO" id="GO:0016829">
    <property type="term" value="F:lyase activity"/>
    <property type="evidence" value="ECO:0007669"/>
    <property type="project" value="UniProtKB-KW"/>
</dbReference>
<dbReference type="GO" id="GO:0003677">
    <property type="term" value="F:DNA binding"/>
    <property type="evidence" value="ECO:0007669"/>
    <property type="project" value="UniProtKB-UniRule"/>
</dbReference>
<dbReference type="Gene3D" id="1.10.150.20">
    <property type="entry name" value="5' to 3' exonuclease, C-terminal subdomain"/>
    <property type="match status" value="1"/>
</dbReference>
<keyword evidence="7" id="KW-0235">DNA replication</keyword>
<dbReference type="FunFam" id="3.40.50.10190:FF:000031">
    <property type="entry name" value="DNA polymerase"/>
    <property type="match status" value="1"/>
</dbReference>
<dbReference type="Gene3D" id="3.30.460.10">
    <property type="entry name" value="Beta Polymerase, domain 2"/>
    <property type="match status" value="1"/>
</dbReference>
<sequence length="464" mass="51573">MEPRGIVKAFPKRKKVRDDSEKSIPPKIPKEEGAEIPEEWLKPVIAYVLQAGIGQARARIFHRQIVQNGGIVRSQLCSEVTHVIVAEDMDCDRALRLLRLTRLRPGLQLVKASWLGACIRDQELLSTAGYGVFIPRRYANATLPFLREMGTPVSKAVYKVSVWLSTSIPFCSLPEAEAHYVPVLPPDELKMLSVLSLKKYSDDEDSEAEDAGVTQGDLEALISGRYPVKSSEEISDSSCTAAQPPSKWVCAQSSNTKKENHNQCITEKLEVLAKAYSVQGDQWRALGYYKAINALKSYHKPVTSYQEACKIPGIGKRMAEKILEILESGHLRKLDHISESVPVLELFSNIWGAGVKTAQMWYQQGFRTLDDIRTKATLTSQQAVGLKHYTDFLERMPRQEAAEIEQTVRQAALALKPGLVCVACGSYRRGKATCGDVDVLVTHPDGQSHRGLFGKLLDSLRRSG</sequence>
<accession>A0A7L1MG18</accession>
<dbReference type="InterPro" id="IPR027421">
    <property type="entry name" value="DNA_pol_lamdba_lyase_dom_sf"/>
</dbReference>
<keyword evidence="8" id="KW-0479">Metal-binding</keyword>
<feature type="non-terminal residue" evidence="21">
    <location>
        <position position="1"/>
    </location>
</feature>
<name>A0A7L1MG18_BOMGA</name>
<keyword evidence="9 18" id="KW-0227">DNA damage</keyword>
<protein>
    <recommendedName>
        <fullName evidence="18">DNA polymerase</fullName>
        <ecNumber evidence="18">2.7.7.7</ecNumber>
    </recommendedName>
</protein>
<evidence type="ECO:0000256" key="6">
    <source>
        <dbReference type="ARBA" id="ARBA00022695"/>
    </source>
</evidence>
<dbReference type="GO" id="GO:0003887">
    <property type="term" value="F:DNA-directed DNA polymerase activity"/>
    <property type="evidence" value="ECO:0007669"/>
    <property type="project" value="UniProtKB-UniRule"/>
</dbReference>
<keyword evidence="5 18" id="KW-0808">Transferase</keyword>
<dbReference type="PROSITE" id="PS00522">
    <property type="entry name" value="DNA_POLYMERASE_X"/>
    <property type="match status" value="1"/>
</dbReference>
<dbReference type="EC" id="2.7.7.7" evidence="18"/>
<dbReference type="Pfam" id="PF14792">
    <property type="entry name" value="DNA_pol_B_palm"/>
    <property type="match status" value="1"/>
</dbReference>
<evidence type="ECO:0000256" key="15">
    <source>
        <dbReference type="ARBA" id="ARBA00023242"/>
    </source>
</evidence>
<evidence type="ECO:0000256" key="8">
    <source>
        <dbReference type="ARBA" id="ARBA00022723"/>
    </source>
</evidence>
<dbReference type="InterPro" id="IPR043519">
    <property type="entry name" value="NT_sf"/>
</dbReference>
<dbReference type="CDD" id="cd00141">
    <property type="entry name" value="NT_POLXc"/>
    <property type="match status" value="1"/>
</dbReference>
<dbReference type="SUPFAM" id="SSF81585">
    <property type="entry name" value="PsbU/PolX domain-like"/>
    <property type="match status" value="1"/>
</dbReference>
<evidence type="ECO:0000256" key="12">
    <source>
        <dbReference type="ARBA" id="ARBA00023204"/>
    </source>
</evidence>
<dbReference type="InterPro" id="IPR002008">
    <property type="entry name" value="DNA_pol_X_beta-like"/>
</dbReference>
<reference evidence="21 22" key="1">
    <citation type="submission" date="2019-09" db="EMBL/GenBank/DDBJ databases">
        <title>Bird 10,000 Genomes (B10K) Project - Family phase.</title>
        <authorList>
            <person name="Zhang G."/>
        </authorList>
    </citation>
    <scope>NUCLEOTIDE SEQUENCE [LARGE SCALE GENOMIC DNA]</scope>
    <source>
        <strain evidence="21">B10K-DU-002-23</strain>
        <tissue evidence="21">Muscle</tissue>
    </source>
</reference>
<evidence type="ECO:0000256" key="7">
    <source>
        <dbReference type="ARBA" id="ARBA00022705"/>
    </source>
</evidence>
<dbReference type="Pfam" id="PF10391">
    <property type="entry name" value="DNA_pol_lambd_f"/>
    <property type="match status" value="1"/>
</dbReference>
<feature type="active site" description="Nucleophile; Schiff-base intermediate with DNA; for 5'-dRP lyase activity" evidence="17">
    <location>
        <position position="321"/>
    </location>
</feature>
<dbReference type="PANTHER" id="PTHR11276">
    <property type="entry name" value="DNA POLYMERASE TYPE-X FAMILY MEMBER"/>
    <property type="match status" value="1"/>
</dbReference>
<evidence type="ECO:0000256" key="4">
    <source>
        <dbReference type="ARBA" id="ARBA00022634"/>
    </source>
</evidence>
<evidence type="ECO:0000256" key="17">
    <source>
        <dbReference type="PIRSR" id="PIRSR622312-50"/>
    </source>
</evidence>
<comment type="cofactor">
    <cofactor evidence="1">
        <name>Mn(2+)</name>
        <dbReference type="ChEBI" id="CHEBI:29035"/>
    </cofactor>
</comment>
<dbReference type="FunFam" id="1.10.150.110:FF:000004">
    <property type="entry name" value="DNA polymerase lambda"/>
    <property type="match status" value="1"/>
</dbReference>
<dbReference type="FunFam" id="1.10.150.20:FF:000010">
    <property type="entry name" value="DNA polymerase lambda"/>
    <property type="match status" value="1"/>
</dbReference>
<evidence type="ECO:0000259" key="20">
    <source>
        <dbReference type="PROSITE" id="PS50172"/>
    </source>
</evidence>
<dbReference type="Gene3D" id="3.40.50.10190">
    <property type="entry name" value="BRCT domain"/>
    <property type="match status" value="1"/>
</dbReference>
<dbReference type="OrthoDB" id="205514at2759"/>
<dbReference type="PRINTS" id="PR00870">
    <property type="entry name" value="DNAPOLXBETA"/>
</dbReference>
<evidence type="ECO:0000256" key="11">
    <source>
        <dbReference type="ARBA" id="ARBA00023125"/>
    </source>
</evidence>
<keyword evidence="10 18" id="KW-0239">DNA-directed DNA polymerase</keyword>
<organism evidence="21 22">
    <name type="scientific">Bombycilla garrulus</name>
    <name type="common">Bohemian waxwing</name>
    <name type="synonym">Lanius garrulus</name>
    <dbReference type="NCBI Taxonomy" id="125297"/>
    <lineage>
        <taxon>Eukaryota</taxon>
        <taxon>Metazoa</taxon>
        <taxon>Chordata</taxon>
        <taxon>Craniata</taxon>
        <taxon>Vertebrata</taxon>
        <taxon>Euteleostomi</taxon>
        <taxon>Archelosauria</taxon>
        <taxon>Archosauria</taxon>
        <taxon>Dinosauria</taxon>
        <taxon>Saurischia</taxon>
        <taxon>Theropoda</taxon>
        <taxon>Coelurosauria</taxon>
        <taxon>Aves</taxon>
        <taxon>Neognathae</taxon>
        <taxon>Neoaves</taxon>
        <taxon>Telluraves</taxon>
        <taxon>Australaves</taxon>
        <taxon>Passeriformes</taxon>
        <taxon>Bombycillidae</taxon>
        <taxon>Bombycilla</taxon>
    </lineage>
</organism>
<evidence type="ECO:0000256" key="13">
    <source>
        <dbReference type="ARBA" id="ARBA00023211"/>
    </source>
</evidence>
<evidence type="ECO:0000256" key="2">
    <source>
        <dbReference type="ARBA" id="ARBA00004123"/>
    </source>
</evidence>
<comment type="similarity">
    <text evidence="3 18">Belongs to the DNA polymerase type-X family.</text>
</comment>
<dbReference type="EMBL" id="VXBU01011898">
    <property type="protein sequence ID" value="NXN85347.1"/>
    <property type="molecule type" value="Genomic_DNA"/>
</dbReference>